<dbReference type="Gene3D" id="1.50.10.20">
    <property type="match status" value="1"/>
</dbReference>
<gene>
    <name evidence="1" type="ORF">ACFQZM_08065</name>
</gene>
<dbReference type="InterPro" id="IPR007822">
    <property type="entry name" value="LANC-like"/>
</dbReference>
<dbReference type="EMBL" id="JBHTGP010000003">
    <property type="protein sequence ID" value="MFD0684445.1"/>
    <property type="molecule type" value="Genomic_DNA"/>
</dbReference>
<dbReference type="PRINTS" id="PR01955">
    <property type="entry name" value="LANCFRANKIA"/>
</dbReference>
<dbReference type="PRINTS" id="PR01950">
    <property type="entry name" value="LANCSUPER"/>
</dbReference>
<evidence type="ECO:0000313" key="2">
    <source>
        <dbReference type="Proteomes" id="UP001597063"/>
    </source>
</evidence>
<dbReference type="InterPro" id="IPR033889">
    <property type="entry name" value="LanC"/>
</dbReference>
<sequence>MTMRIVTAIADALADPERVAAVTTRPGNELVLSGRPMRQWQPVGLSDAHPAVSLLFAELGAADPAQWPRAHAHLAAALAAPAPPPLPALYAGAVSLAFAAHAAALATGGYATLLDRLDGAVAGQARQRAATLRARLDAGEPIGEWSGYDVVTGATGVGRHLLARRDRAGGKAAEEVGAALRDMLDLLVRLALTGDATAGDRRVPAWWVRHDPAAEHAGTAGHLNLGLAHGVPGPLALLALAWRAGVRVDRHAEAAAAMAALLTDLRREDAAGPYWPNWTGSGADERLRRVRDVWCYGAAGLGRALYLAGTAFGEKDWTDTAEAAVRGAFATAGEHSVRDYALCHGWAGLLQIACRMAHDTGDPAYAVAADGFADRIRAGHDPGLPFGYRYAHAAAARDTDRPGLLEGAAGIALALHCHATGAPPATGWDAALLLD</sequence>
<dbReference type="Pfam" id="PF05147">
    <property type="entry name" value="LANC_like"/>
    <property type="match status" value="1"/>
</dbReference>
<proteinExistence type="predicted"/>
<dbReference type="CDD" id="cd04793">
    <property type="entry name" value="LanC"/>
    <property type="match status" value="1"/>
</dbReference>
<protein>
    <submittedName>
        <fullName evidence="1">Lanthionine synthetase C family protein</fullName>
    </submittedName>
</protein>
<organism evidence="1 2">
    <name type="scientific">Actinomadura fibrosa</name>
    <dbReference type="NCBI Taxonomy" id="111802"/>
    <lineage>
        <taxon>Bacteria</taxon>
        <taxon>Bacillati</taxon>
        <taxon>Actinomycetota</taxon>
        <taxon>Actinomycetes</taxon>
        <taxon>Streptosporangiales</taxon>
        <taxon>Thermomonosporaceae</taxon>
        <taxon>Actinomadura</taxon>
    </lineage>
</organism>
<dbReference type="SUPFAM" id="SSF158745">
    <property type="entry name" value="LanC-like"/>
    <property type="match status" value="1"/>
</dbReference>
<accession>A0ABW2XED5</accession>
<keyword evidence="2" id="KW-1185">Reference proteome</keyword>
<reference evidence="2" key="1">
    <citation type="journal article" date="2019" name="Int. J. Syst. Evol. Microbiol.">
        <title>The Global Catalogue of Microorganisms (GCM) 10K type strain sequencing project: providing services to taxonomists for standard genome sequencing and annotation.</title>
        <authorList>
            <consortium name="The Broad Institute Genomics Platform"/>
            <consortium name="The Broad Institute Genome Sequencing Center for Infectious Disease"/>
            <person name="Wu L."/>
            <person name="Ma J."/>
        </authorList>
    </citation>
    <scope>NUCLEOTIDE SEQUENCE [LARGE SCALE GENOMIC DNA]</scope>
    <source>
        <strain evidence="2">JCM 9371</strain>
    </source>
</reference>
<comment type="caution">
    <text evidence="1">The sequence shown here is derived from an EMBL/GenBank/DDBJ whole genome shotgun (WGS) entry which is preliminary data.</text>
</comment>
<dbReference type="SMART" id="SM01260">
    <property type="entry name" value="LANC_like"/>
    <property type="match status" value="1"/>
</dbReference>
<name>A0ABW2XED5_9ACTN</name>
<dbReference type="RefSeq" id="WP_378322288.1">
    <property type="nucleotide sequence ID" value="NZ_JBHTGP010000003.1"/>
</dbReference>
<dbReference type="Proteomes" id="UP001597063">
    <property type="component" value="Unassembled WGS sequence"/>
</dbReference>
<evidence type="ECO:0000313" key="1">
    <source>
        <dbReference type="EMBL" id="MFD0684445.1"/>
    </source>
</evidence>